<feature type="compositionally biased region" description="Gly residues" evidence="1">
    <location>
        <begin position="74"/>
        <end position="84"/>
    </location>
</feature>
<protein>
    <submittedName>
        <fullName evidence="3">Putative YccA/Bax inhibitor family protein</fullName>
    </submittedName>
</protein>
<dbReference type="PANTHER" id="PTHR41282">
    <property type="entry name" value="CONSERVED TRANSMEMBRANE PROTEIN-RELATED"/>
    <property type="match status" value="1"/>
</dbReference>
<feature type="transmembrane region" description="Helical" evidence="2">
    <location>
        <begin position="173"/>
        <end position="193"/>
    </location>
</feature>
<dbReference type="OrthoDB" id="116480at2"/>
<evidence type="ECO:0000256" key="1">
    <source>
        <dbReference type="SAM" id="MobiDB-lite"/>
    </source>
</evidence>
<dbReference type="EMBL" id="VFOK01000001">
    <property type="protein sequence ID" value="TQL34217.1"/>
    <property type="molecule type" value="Genomic_DNA"/>
</dbReference>
<feature type="compositionally biased region" description="Low complexity" evidence="1">
    <location>
        <begin position="17"/>
        <end position="73"/>
    </location>
</feature>
<keyword evidence="4" id="KW-1185">Reference proteome</keyword>
<evidence type="ECO:0000256" key="2">
    <source>
        <dbReference type="SAM" id="Phobius"/>
    </source>
</evidence>
<feature type="region of interest" description="Disordered" evidence="1">
    <location>
        <begin position="17"/>
        <end position="86"/>
    </location>
</feature>
<feature type="transmembrane region" description="Helical" evidence="2">
    <location>
        <begin position="306"/>
        <end position="327"/>
    </location>
</feature>
<dbReference type="AlphaFoldDB" id="A0A542XEG0"/>
<keyword evidence="2" id="KW-0812">Transmembrane</keyword>
<evidence type="ECO:0000313" key="3">
    <source>
        <dbReference type="EMBL" id="TQL34217.1"/>
    </source>
</evidence>
<proteinExistence type="predicted"/>
<feature type="transmembrane region" description="Helical" evidence="2">
    <location>
        <begin position="199"/>
        <end position="222"/>
    </location>
</feature>
<dbReference type="Proteomes" id="UP000318336">
    <property type="component" value="Unassembled WGS sequence"/>
</dbReference>
<feature type="transmembrane region" description="Helical" evidence="2">
    <location>
        <begin position="121"/>
        <end position="139"/>
    </location>
</feature>
<gene>
    <name evidence="3" type="ORF">FB554_2380</name>
</gene>
<dbReference type="Pfam" id="PF12811">
    <property type="entry name" value="BaxI_1"/>
    <property type="match status" value="1"/>
</dbReference>
<organism evidence="3 4">
    <name type="scientific">Barrientosiimonas humi</name>
    <dbReference type="NCBI Taxonomy" id="999931"/>
    <lineage>
        <taxon>Bacteria</taxon>
        <taxon>Bacillati</taxon>
        <taxon>Actinomycetota</taxon>
        <taxon>Actinomycetes</taxon>
        <taxon>Micrococcales</taxon>
        <taxon>Dermacoccaceae</taxon>
        <taxon>Barrientosiimonas</taxon>
    </lineage>
</organism>
<dbReference type="InterPro" id="IPR010539">
    <property type="entry name" value="BaxI_1-like"/>
</dbReference>
<feature type="transmembrane region" description="Helical" evidence="2">
    <location>
        <begin position="145"/>
        <end position="166"/>
    </location>
</feature>
<comment type="caution">
    <text evidence="3">The sequence shown here is derived from an EMBL/GenBank/DDBJ whole genome shotgun (WGS) entry which is preliminary data.</text>
</comment>
<feature type="transmembrane region" description="Helical" evidence="2">
    <location>
        <begin position="234"/>
        <end position="255"/>
    </location>
</feature>
<dbReference type="RefSeq" id="WP_142006324.1">
    <property type="nucleotide sequence ID" value="NZ_CAJTBP010000001.1"/>
</dbReference>
<accession>A0A542XEG0</accession>
<keyword evidence="2" id="KW-0472">Membrane</keyword>
<sequence>MASNPVFGRIEKQMEQGQYAGFGQQGYAQPQQGYGQQPYAQPGQQGYGQPQQGYGQQPYGQPQQGQPGFPGQQQGPGGMGGAWGAGQDAMSAQQLEQMYNQTPAGPQQTGRMTLDDVMMKSLGLFGVVLVFAAVGWFAVREMPEMGMAIWGVGLVATLGLGIAIAFKKTISVPLIVAYAVFEGLFVGAISMTYSDIFGGGIVGQAVLATLCVFAAMFVGWKAGFIKVTAKSRRIFGMAILGYFIFALINLGYAMYMNQPFGIGGSGALGIAISVFAVGLASYSLAIDFDTIDQGVRMGVPEKTSWLMAHGLIVSLVWLYLEILRLLARIQSD</sequence>
<dbReference type="PANTHER" id="PTHR41282:SF1">
    <property type="entry name" value="CONSERVED TRANSMEMBRANE PROTEIN-RELATED"/>
    <property type="match status" value="1"/>
</dbReference>
<feature type="transmembrane region" description="Helical" evidence="2">
    <location>
        <begin position="267"/>
        <end position="285"/>
    </location>
</feature>
<keyword evidence="2" id="KW-1133">Transmembrane helix</keyword>
<reference evidence="3 4" key="1">
    <citation type="submission" date="2019-06" db="EMBL/GenBank/DDBJ databases">
        <title>Sequencing the genomes of 1000 actinobacteria strains.</title>
        <authorList>
            <person name="Klenk H.-P."/>
        </authorList>
    </citation>
    <scope>NUCLEOTIDE SEQUENCE [LARGE SCALE GENOMIC DNA]</scope>
    <source>
        <strain evidence="3 4">DSM 24617</strain>
    </source>
</reference>
<name>A0A542XEG0_9MICO</name>
<evidence type="ECO:0000313" key="4">
    <source>
        <dbReference type="Proteomes" id="UP000318336"/>
    </source>
</evidence>